<keyword evidence="1" id="KW-0575">Peroxidase</keyword>
<evidence type="ECO:0000313" key="2">
    <source>
        <dbReference type="Proteomes" id="UP000184251"/>
    </source>
</evidence>
<dbReference type="PANTHER" id="PTHR34846:SF10">
    <property type="entry name" value="CYTOPLASMIC PROTEIN"/>
    <property type="match status" value="1"/>
</dbReference>
<dbReference type="RefSeq" id="WP_073269827.1">
    <property type="nucleotide sequence ID" value="NZ_FQTU01000004.1"/>
</dbReference>
<keyword evidence="1" id="KW-0560">Oxidoreductase</keyword>
<organism evidence="1 2">
    <name type="scientific">Alkalibacter saccharofermentans DSM 14828</name>
    <dbReference type="NCBI Taxonomy" id="1120975"/>
    <lineage>
        <taxon>Bacteria</taxon>
        <taxon>Bacillati</taxon>
        <taxon>Bacillota</taxon>
        <taxon>Clostridia</taxon>
        <taxon>Eubacteriales</taxon>
        <taxon>Eubacteriaceae</taxon>
        <taxon>Alkalibacter</taxon>
    </lineage>
</organism>
<dbReference type="PANTHER" id="PTHR34846">
    <property type="entry name" value="4-CARBOXYMUCONOLACTONE DECARBOXYLASE FAMILY PROTEIN (AFU_ORTHOLOGUE AFUA_6G11590)"/>
    <property type="match status" value="1"/>
</dbReference>
<gene>
    <name evidence="1" type="ORF">SAMN02746064_00836</name>
</gene>
<dbReference type="Proteomes" id="UP000184251">
    <property type="component" value="Unassembled WGS sequence"/>
</dbReference>
<accession>A0A1M4UVL4</accession>
<dbReference type="SUPFAM" id="SSF69118">
    <property type="entry name" value="AhpD-like"/>
    <property type="match status" value="1"/>
</dbReference>
<dbReference type="STRING" id="1120975.SAMN02746064_00836"/>
<dbReference type="Gene3D" id="1.20.1290.10">
    <property type="entry name" value="AhpD-like"/>
    <property type="match status" value="1"/>
</dbReference>
<proteinExistence type="predicted"/>
<name>A0A1M4UVL4_9FIRM</name>
<protein>
    <submittedName>
        <fullName evidence="1">Alkylhydroperoxidase family enzyme, contains CxxC motif</fullName>
    </submittedName>
</protein>
<dbReference type="EMBL" id="FQTU01000004">
    <property type="protein sequence ID" value="SHE60734.1"/>
    <property type="molecule type" value="Genomic_DNA"/>
</dbReference>
<sequence>MGNTAFIKPPAKIPFFIKLGIAISKKITKKDLLAPKLLAWYPKAAFSSGVLEAMVAHGNNDLNKRILKLIRIQSSISIACPFCLDMNSFEYEKNGISDEEMSNLVNQVNLDLIETFSLKEKLALEYTIRISKTPVDVPLSFFEKLRSEFTEREIVILASTAAQVNYWARLLKSLGVPPAGFSDQCDLSD</sequence>
<dbReference type="GO" id="GO:0004601">
    <property type="term" value="F:peroxidase activity"/>
    <property type="evidence" value="ECO:0007669"/>
    <property type="project" value="UniProtKB-KW"/>
</dbReference>
<dbReference type="InterPro" id="IPR029032">
    <property type="entry name" value="AhpD-like"/>
</dbReference>
<keyword evidence="2" id="KW-1185">Reference proteome</keyword>
<evidence type="ECO:0000313" key="1">
    <source>
        <dbReference type="EMBL" id="SHE60734.1"/>
    </source>
</evidence>
<dbReference type="OrthoDB" id="9801997at2"/>
<dbReference type="AlphaFoldDB" id="A0A1M4UVL4"/>
<reference evidence="1 2" key="1">
    <citation type="submission" date="2016-11" db="EMBL/GenBank/DDBJ databases">
        <authorList>
            <person name="Jaros S."/>
            <person name="Januszkiewicz K."/>
            <person name="Wedrychowicz H."/>
        </authorList>
    </citation>
    <scope>NUCLEOTIDE SEQUENCE [LARGE SCALE GENOMIC DNA]</scope>
    <source>
        <strain evidence="1 2">DSM 14828</strain>
    </source>
</reference>